<feature type="region of interest" description="Disordered" evidence="1">
    <location>
        <begin position="188"/>
        <end position="225"/>
    </location>
</feature>
<protein>
    <submittedName>
        <fullName evidence="3">Brf1 TBP-binding domain</fullName>
    </submittedName>
</protein>
<keyword evidence="4" id="KW-1185">Reference proteome</keyword>
<feature type="compositionally biased region" description="Basic and acidic residues" evidence="1">
    <location>
        <begin position="188"/>
        <end position="223"/>
    </location>
</feature>
<dbReference type="Proteomes" id="UP000694240">
    <property type="component" value="Chromosome 7"/>
</dbReference>
<comment type="caution">
    <text evidence="3">The sequence shown here is derived from an EMBL/GenBank/DDBJ whole genome shotgun (WGS) entry which is preliminary data.</text>
</comment>
<evidence type="ECO:0000256" key="1">
    <source>
        <dbReference type="SAM" id="MobiDB-lite"/>
    </source>
</evidence>
<dbReference type="EMBL" id="JAEFBK010000007">
    <property type="protein sequence ID" value="KAG7585354.1"/>
    <property type="molecule type" value="Genomic_DNA"/>
</dbReference>
<proteinExistence type="predicted"/>
<reference evidence="3 4" key="1">
    <citation type="submission" date="2020-12" db="EMBL/GenBank/DDBJ databases">
        <title>Concerted genomic and epigenomic changes stabilize Arabidopsis allopolyploids.</title>
        <authorList>
            <person name="Chen Z."/>
        </authorList>
    </citation>
    <scope>NUCLEOTIDE SEQUENCE [LARGE SCALE GENOMIC DNA]</scope>
    <source>
        <strain evidence="3">Allo738</strain>
        <tissue evidence="3">Leaf</tissue>
    </source>
</reference>
<feature type="domain" description="Brf1 TBP-binding" evidence="2">
    <location>
        <begin position="233"/>
        <end position="342"/>
    </location>
</feature>
<evidence type="ECO:0000313" key="3">
    <source>
        <dbReference type="EMBL" id="KAG7585354.1"/>
    </source>
</evidence>
<sequence>MVPSPRSGDYRRFFYLFPYFPLFTEIKQVRFNNFKVSIQESESLRKNGIMILSQWSGGYRSFLNLLSPLPPDYRTKVNHLLADEQLQLAFLAPTRTSVMEPSSTSSRLLTVTTSSSFYSLEEDHSTSRDLTCAKTLNCFCLKALMESLACDLCGRILENFNFSSEVTFVKNAAGQFINVVGRSDPRAFQRAEKERMGKDSREENEGGIEKSEGETDGDDRHVEDSDEVGNLFDIGDVEVKGCFLTKHEKILTKISWELINRDYLEKQAAKEAALKTASEALNASNANCSEYARNLVETSKADVKNSRKEQRQKRAMEAENAPPSATTMEAVHRTLEKKPFEKSPKRSKPKTEMEEKLELKSNEHENGDNDEEMSV</sequence>
<feature type="compositionally biased region" description="Basic and acidic residues" evidence="1">
    <location>
        <begin position="330"/>
        <end position="367"/>
    </location>
</feature>
<organism evidence="3 4">
    <name type="scientific">Arabidopsis thaliana x Arabidopsis arenosa</name>
    <dbReference type="NCBI Taxonomy" id="1240361"/>
    <lineage>
        <taxon>Eukaryota</taxon>
        <taxon>Viridiplantae</taxon>
        <taxon>Streptophyta</taxon>
        <taxon>Embryophyta</taxon>
        <taxon>Tracheophyta</taxon>
        <taxon>Spermatophyta</taxon>
        <taxon>Magnoliopsida</taxon>
        <taxon>eudicotyledons</taxon>
        <taxon>Gunneridae</taxon>
        <taxon>Pentapetalae</taxon>
        <taxon>rosids</taxon>
        <taxon>malvids</taxon>
        <taxon>Brassicales</taxon>
        <taxon>Brassicaceae</taxon>
        <taxon>Camelineae</taxon>
        <taxon>Arabidopsis</taxon>
    </lineage>
</organism>
<dbReference type="Pfam" id="PF07741">
    <property type="entry name" value="BRF1"/>
    <property type="match status" value="1"/>
</dbReference>
<evidence type="ECO:0000313" key="4">
    <source>
        <dbReference type="Proteomes" id="UP000694240"/>
    </source>
</evidence>
<accession>A0A8T2BJS1</accession>
<evidence type="ECO:0000259" key="2">
    <source>
        <dbReference type="Pfam" id="PF07741"/>
    </source>
</evidence>
<gene>
    <name evidence="3" type="ORF">ISN45_Aa02g007140</name>
</gene>
<feature type="compositionally biased region" description="Basic and acidic residues" evidence="1">
    <location>
        <begin position="299"/>
        <end position="317"/>
    </location>
</feature>
<name>A0A8T2BJS1_9BRAS</name>
<dbReference type="InterPro" id="IPR011665">
    <property type="entry name" value="BRF1_TBP-bd_dom"/>
</dbReference>
<dbReference type="AlphaFoldDB" id="A0A8T2BJS1"/>
<feature type="region of interest" description="Disordered" evidence="1">
    <location>
        <begin position="299"/>
        <end position="375"/>
    </location>
</feature>